<gene>
    <name evidence="1" type="ORF">BC793_103517</name>
</gene>
<evidence type="ECO:0000313" key="1">
    <source>
        <dbReference type="EMBL" id="PWK50629.1"/>
    </source>
</evidence>
<evidence type="ECO:0000313" key="2">
    <source>
        <dbReference type="Proteomes" id="UP000245697"/>
    </source>
</evidence>
<organism evidence="1 2">
    <name type="scientific">Actinoplanes xinjiangensis</name>
    <dbReference type="NCBI Taxonomy" id="512350"/>
    <lineage>
        <taxon>Bacteria</taxon>
        <taxon>Bacillati</taxon>
        <taxon>Actinomycetota</taxon>
        <taxon>Actinomycetes</taxon>
        <taxon>Micromonosporales</taxon>
        <taxon>Micromonosporaceae</taxon>
        <taxon>Actinoplanes</taxon>
    </lineage>
</organism>
<dbReference type="Proteomes" id="UP000245697">
    <property type="component" value="Unassembled WGS sequence"/>
</dbReference>
<dbReference type="EMBL" id="QGGR01000003">
    <property type="protein sequence ID" value="PWK50629.1"/>
    <property type="molecule type" value="Genomic_DNA"/>
</dbReference>
<dbReference type="RefSeq" id="WP_275416107.1">
    <property type="nucleotide sequence ID" value="NZ_BONA01000009.1"/>
</dbReference>
<sequence length="43" mass="4524">MRSTWISLPDTSALAAMYDQLFLAAEMLATGSGAITDPVHGGR</sequence>
<protein>
    <submittedName>
        <fullName evidence="1">Uncharacterized protein</fullName>
    </submittedName>
</protein>
<accession>A0A316FPU4</accession>
<comment type="caution">
    <text evidence="1">The sequence shown here is derived from an EMBL/GenBank/DDBJ whole genome shotgun (WGS) entry which is preliminary data.</text>
</comment>
<keyword evidence="2" id="KW-1185">Reference proteome</keyword>
<proteinExistence type="predicted"/>
<dbReference type="AlphaFoldDB" id="A0A316FPU4"/>
<name>A0A316FPU4_9ACTN</name>
<reference evidence="1 2" key="1">
    <citation type="submission" date="2018-05" db="EMBL/GenBank/DDBJ databases">
        <title>Genomic Encyclopedia of Archaeal and Bacterial Type Strains, Phase II (KMG-II): from individual species to whole genera.</title>
        <authorList>
            <person name="Goeker M."/>
        </authorList>
    </citation>
    <scope>NUCLEOTIDE SEQUENCE [LARGE SCALE GENOMIC DNA]</scope>
    <source>
        <strain evidence="1 2">DSM 45184</strain>
    </source>
</reference>